<sequence length="83" mass="9009">MTHESLWPLNSLSDLGCPSSNRGRLTPKERQETTDLSTAPSPDPEIRPPAGEGGRKPRSREVVSLGVRMSLWSLSPTVDVRGA</sequence>
<feature type="region of interest" description="Disordered" evidence="1">
    <location>
        <begin position="1"/>
        <end position="61"/>
    </location>
</feature>
<dbReference type="Proteomes" id="UP000664991">
    <property type="component" value="Unassembled WGS sequence"/>
</dbReference>
<proteinExistence type="predicted"/>
<gene>
    <name evidence="2" type="ORF">JEQ12_017677</name>
</gene>
<evidence type="ECO:0000256" key="1">
    <source>
        <dbReference type="SAM" id="MobiDB-lite"/>
    </source>
</evidence>
<name>A0A836AEZ8_SHEEP</name>
<organism evidence="2 3">
    <name type="scientific">Ovis aries</name>
    <name type="common">Sheep</name>
    <dbReference type="NCBI Taxonomy" id="9940"/>
    <lineage>
        <taxon>Eukaryota</taxon>
        <taxon>Metazoa</taxon>
        <taxon>Chordata</taxon>
        <taxon>Craniata</taxon>
        <taxon>Vertebrata</taxon>
        <taxon>Euteleostomi</taxon>
        <taxon>Mammalia</taxon>
        <taxon>Eutheria</taxon>
        <taxon>Laurasiatheria</taxon>
        <taxon>Artiodactyla</taxon>
        <taxon>Ruminantia</taxon>
        <taxon>Pecora</taxon>
        <taxon>Bovidae</taxon>
        <taxon>Caprinae</taxon>
        <taxon>Ovis</taxon>
    </lineage>
</organism>
<protein>
    <submittedName>
        <fullName evidence="2">Uncharacterized protein</fullName>
    </submittedName>
</protein>
<evidence type="ECO:0000313" key="3">
    <source>
        <dbReference type="Proteomes" id="UP000664991"/>
    </source>
</evidence>
<reference evidence="2 3" key="1">
    <citation type="submission" date="2020-12" db="EMBL/GenBank/DDBJ databases">
        <title>De novo assembly of Tibetan sheep genome.</title>
        <authorList>
            <person name="Li X."/>
        </authorList>
    </citation>
    <scope>NUCLEOTIDE SEQUENCE [LARGE SCALE GENOMIC DNA]</scope>
    <source>
        <tissue evidence="2">Heart</tissue>
    </source>
</reference>
<accession>A0A836AEZ8</accession>
<dbReference type="EMBL" id="JAEMGP010000006">
    <property type="protein sequence ID" value="KAG5207913.1"/>
    <property type="molecule type" value="Genomic_DNA"/>
</dbReference>
<dbReference type="AlphaFoldDB" id="A0A836AEZ8"/>
<feature type="compositionally biased region" description="Polar residues" evidence="1">
    <location>
        <begin position="8"/>
        <end position="23"/>
    </location>
</feature>
<comment type="caution">
    <text evidence="2">The sequence shown here is derived from an EMBL/GenBank/DDBJ whole genome shotgun (WGS) entry which is preliminary data.</text>
</comment>
<evidence type="ECO:0000313" key="2">
    <source>
        <dbReference type="EMBL" id="KAG5207913.1"/>
    </source>
</evidence>